<protein>
    <submittedName>
        <fullName evidence="3">Uncharacterized protein</fullName>
    </submittedName>
</protein>
<evidence type="ECO:0000313" key="8">
    <source>
        <dbReference type="EMBL" id="KKH65701.1"/>
    </source>
</evidence>
<evidence type="ECO:0000313" key="14">
    <source>
        <dbReference type="Proteomes" id="UP000034450"/>
    </source>
</evidence>
<dbReference type="Proteomes" id="UP000033933">
    <property type="component" value="Unassembled WGS sequence"/>
</dbReference>
<dbReference type="Proteomes" id="UP000034597">
    <property type="component" value="Unassembled WGS sequence"/>
</dbReference>
<evidence type="ECO:0000313" key="1">
    <source>
        <dbReference type="EMBL" id="KKG03534.1"/>
    </source>
</evidence>
<evidence type="ECO:0000313" key="13">
    <source>
        <dbReference type="Proteomes" id="UP000034409"/>
    </source>
</evidence>
<evidence type="ECO:0000313" key="15">
    <source>
        <dbReference type="Proteomes" id="UP000034597"/>
    </source>
</evidence>
<dbReference type="EMBL" id="JJOU01000014">
    <property type="protein sequence ID" value="KKG19203.1"/>
    <property type="molecule type" value="Genomic_DNA"/>
</dbReference>
<gene>
    <name evidence="2" type="ORF">DU34_11600</name>
    <name evidence="1" type="ORF">DU40_10845</name>
    <name evidence="6" type="ORF">DU42_06790</name>
    <name evidence="5" type="ORF">DU57_09145</name>
    <name evidence="4" type="ORF">DU59_09690</name>
    <name evidence="3" type="ORF">DU63_18525</name>
    <name evidence="7" type="ORF">DU74_19500</name>
    <name evidence="8" type="ORF">DU87_02445</name>
</gene>
<evidence type="ECO:0000313" key="2">
    <source>
        <dbReference type="EMBL" id="KKG19203.1"/>
    </source>
</evidence>
<dbReference type="PATRIC" id="fig|2209.41.peg.2531"/>
<proteinExistence type="predicted"/>
<comment type="caution">
    <text evidence="3">The sequence shown here is derived from an EMBL/GenBank/DDBJ whole genome shotgun (WGS) entry which is preliminary data.</text>
</comment>
<evidence type="ECO:0000313" key="9">
    <source>
        <dbReference type="Proteomes" id="UP000033933"/>
    </source>
</evidence>
<evidence type="ECO:0000313" key="11">
    <source>
        <dbReference type="Proteomes" id="UP000034047"/>
    </source>
</evidence>
<evidence type="ECO:0000313" key="7">
    <source>
        <dbReference type="EMBL" id="KKH61625.1"/>
    </source>
</evidence>
<accession>A0A0F8JJ27</accession>
<dbReference type="AlphaFoldDB" id="A0A0F8JJ27"/>
<dbReference type="EMBL" id="JJQN01000043">
    <property type="protein sequence ID" value="KKH61625.1"/>
    <property type="molecule type" value="Genomic_DNA"/>
</dbReference>
<evidence type="ECO:0000313" key="10">
    <source>
        <dbReference type="Proteomes" id="UP000034001"/>
    </source>
</evidence>
<evidence type="ECO:0000313" key="3">
    <source>
        <dbReference type="EMBL" id="KKG75768.1"/>
    </source>
</evidence>
<dbReference type="EMBL" id="JJPS01000216">
    <property type="protein sequence ID" value="KKG84935.1"/>
    <property type="molecule type" value="Genomic_DNA"/>
</dbReference>
<evidence type="ECO:0000313" key="6">
    <source>
        <dbReference type="EMBL" id="KKH13299.1"/>
    </source>
</evidence>
<evidence type="ECO:0000313" key="4">
    <source>
        <dbReference type="EMBL" id="KKG84935.1"/>
    </source>
</evidence>
<sequence>MRPWDERSTEETNLLNPAFLSIISYQCIKGYNETEGKKAPYVLPFLVTSLILHKRTRESLPRSISSHFTTWITQTEGAQAKIGYADRTRSIVPCVKEALTFGLANQLFTISDDSFETNQNISVTSHLNNGATEEVIDCFKKAYFCGRWLARAGKIETIMSLLGVKP</sequence>
<evidence type="ECO:0000313" key="12">
    <source>
        <dbReference type="Proteomes" id="UP000034387"/>
    </source>
</evidence>
<evidence type="ECO:0000313" key="5">
    <source>
        <dbReference type="EMBL" id="KKG90244.1"/>
    </source>
</evidence>
<dbReference type="Proteomes" id="UP000034409">
    <property type="component" value="Unassembled WGS sequence"/>
</dbReference>
<dbReference type="RefSeq" id="WP_048038950.1">
    <property type="nucleotide sequence ID" value="NZ_JJOT01000045.1"/>
</dbReference>
<dbReference type="InterPro" id="IPR045390">
    <property type="entry name" value="ABC-3C_MC3"/>
</dbReference>
<dbReference type="Proteomes" id="UP000034387">
    <property type="component" value="Unassembled WGS sequence"/>
</dbReference>
<dbReference type="EMBL" id="JJOT01000045">
    <property type="protein sequence ID" value="KKG03534.1"/>
    <property type="molecule type" value="Genomic_DNA"/>
</dbReference>
<dbReference type="Proteomes" id="UP000034950">
    <property type="component" value="Unassembled WGS sequence"/>
</dbReference>
<dbReference type="EMBL" id="JJPX01000027">
    <property type="protein sequence ID" value="KKH13299.1"/>
    <property type="molecule type" value="Genomic_DNA"/>
</dbReference>
<organism evidence="3 10">
    <name type="scientific">Methanosarcina mazei</name>
    <name type="common">Methanosarcina frisia</name>
    <dbReference type="NCBI Taxonomy" id="2209"/>
    <lineage>
        <taxon>Archaea</taxon>
        <taxon>Methanobacteriati</taxon>
        <taxon>Methanobacteriota</taxon>
        <taxon>Stenosarchaea group</taxon>
        <taxon>Methanomicrobia</taxon>
        <taxon>Methanosarcinales</taxon>
        <taxon>Methanosarcinaceae</taxon>
        <taxon>Methanosarcina</taxon>
    </lineage>
</organism>
<dbReference type="Proteomes" id="UP000034047">
    <property type="component" value="Unassembled WGS sequence"/>
</dbReference>
<reference evidence="9 10" key="1">
    <citation type="journal article" date="2015" name="ISME J.">
        <title>Genomic and phenotypic differentiation among Methanosarcina mazei populations from Columbia River sediment.</title>
        <authorList>
            <person name="Youngblut N.D."/>
            <person name="Wirth J.S."/>
            <person name="Henriksen J.R."/>
            <person name="Smith M."/>
            <person name="Simon H."/>
            <person name="Metcalf W.W."/>
            <person name="Whitaker R.J."/>
        </authorList>
    </citation>
    <scope>NUCLEOTIDE SEQUENCE [LARGE SCALE GENOMIC DNA]</scope>
    <source>
        <strain evidence="7 14">1.H.A.2.6</strain>
        <strain evidence="8 9">1.H.M.0.1</strain>
        <strain evidence="1 15">2.F.T.0.2</strain>
        <strain evidence="2 11">2.F.T.2.6</strain>
        <strain evidence="3 10">3.H.A.2.1</strain>
        <strain evidence="5 16">3.H.A.2.6</strain>
        <strain evidence="4 13">3.H.A.2.8</strain>
        <strain evidence="6 12">3.H.M.2.7</strain>
    </source>
</reference>
<dbReference type="EMBL" id="JJQQ01000116">
    <property type="protein sequence ID" value="KKH65701.1"/>
    <property type="molecule type" value="Genomic_DNA"/>
</dbReference>
<dbReference type="Proteomes" id="UP000034450">
    <property type="component" value="Unassembled WGS sequence"/>
</dbReference>
<evidence type="ECO:0000313" key="16">
    <source>
        <dbReference type="Proteomes" id="UP000034950"/>
    </source>
</evidence>
<name>A0A0F8JJ27_METMZ</name>
<dbReference type="GeneID" id="24850949"/>
<dbReference type="EMBL" id="JJPO01000025">
    <property type="protein sequence ID" value="KKG75768.1"/>
    <property type="molecule type" value="Genomic_DNA"/>
</dbReference>
<dbReference type="EMBL" id="JJPR01000012">
    <property type="protein sequence ID" value="KKG90244.1"/>
    <property type="molecule type" value="Genomic_DNA"/>
</dbReference>
<dbReference type="Proteomes" id="UP000034001">
    <property type="component" value="Unassembled WGS sequence"/>
</dbReference>
<dbReference type="Pfam" id="PF20131">
    <property type="entry name" value="MC3"/>
    <property type="match status" value="1"/>
</dbReference>